<keyword evidence="9" id="KW-1185">Reference proteome</keyword>
<evidence type="ECO:0000256" key="4">
    <source>
        <dbReference type="ARBA" id="ARBA00022723"/>
    </source>
</evidence>
<evidence type="ECO:0000256" key="5">
    <source>
        <dbReference type="ARBA" id="ARBA00022741"/>
    </source>
</evidence>
<protein>
    <recommendedName>
        <fullName evidence="3">5'-nucleotidase</fullName>
        <ecNumber evidence="3">3.1.3.5</ecNumber>
    </recommendedName>
</protein>
<dbReference type="PANTHER" id="PTHR13045">
    <property type="entry name" value="5'-NUCLEOTIDASE"/>
    <property type="match status" value="1"/>
</dbReference>
<keyword evidence="6" id="KW-0378">Hydrolase</keyword>
<evidence type="ECO:0000256" key="8">
    <source>
        <dbReference type="ARBA" id="ARBA00023080"/>
    </source>
</evidence>
<comment type="catalytic activity">
    <reaction evidence="1">
        <text>a ribonucleoside 5'-phosphate + H2O = a ribonucleoside + phosphate</text>
        <dbReference type="Rhea" id="RHEA:12484"/>
        <dbReference type="ChEBI" id="CHEBI:15377"/>
        <dbReference type="ChEBI" id="CHEBI:18254"/>
        <dbReference type="ChEBI" id="CHEBI:43474"/>
        <dbReference type="ChEBI" id="CHEBI:58043"/>
        <dbReference type="EC" id="3.1.3.5"/>
    </reaction>
</comment>
<dbReference type="EC" id="3.1.3.5" evidence="3"/>
<keyword evidence="5" id="KW-0547">Nucleotide-binding</keyword>
<dbReference type="WBParaSite" id="nRc.2.0.1.t28886-RA">
    <property type="protein sequence ID" value="nRc.2.0.1.t28886-RA"/>
    <property type="gene ID" value="nRc.2.0.1.g28886"/>
</dbReference>
<dbReference type="PANTHER" id="PTHR13045:SF0">
    <property type="entry name" value="7-METHYLGUANOSINE PHOSPHATE-SPECIFIC 5'-NUCLEOTIDASE"/>
    <property type="match status" value="1"/>
</dbReference>
<keyword evidence="4" id="KW-0479">Metal-binding</keyword>
<organism evidence="9 10">
    <name type="scientific">Romanomermis culicivorax</name>
    <name type="common">Nematode worm</name>
    <dbReference type="NCBI Taxonomy" id="13658"/>
    <lineage>
        <taxon>Eukaryota</taxon>
        <taxon>Metazoa</taxon>
        <taxon>Ecdysozoa</taxon>
        <taxon>Nematoda</taxon>
        <taxon>Enoplea</taxon>
        <taxon>Dorylaimia</taxon>
        <taxon>Mermithida</taxon>
        <taxon>Mermithoidea</taxon>
        <taxon>Mermithidae</taxon>
        <taxon>Romanomermis</taxon>
    </lineage>
</organism>
<keyword evidence="7" id="KW-0460">Magnesium</keyword>
<accession>A0A915JRN2</accession>
<dbReference type="GO" id="GO:0000287">
    <property type="term" value="F:magnesium ion binding"/>
    <property type="evidence" value="ECO:0007669"/>
    <property type="project" value="InterPro"/>
</dbReference>
<evidence type="ECO:0000256" key="2">
    <source>
        <dbReference type="ARBA" id="ARBA00008389"/>
    </source>
</evidence>
<dbReference type="GO" id="GO:0009117">
    <property type="term" value="P:nucleotide metabolic process"/>
    <property type="evidence" value="ECO:0007669"/>
    <property type="project" value="UniProtKB-KW"/>
</dbReference>
<name>A0A915JRN2_ROMCU</name>
<evidence type="ECO:0000313" key="9">
    <source>
        <dbReference type="Proteomes" id="UP000887565"/>
    </source>
</evidence>
<dbReference type="Pfam" id="PF05822">
    <property type="entry name" value="UMPH-1"/>
    <property type="match status" value="1"/>
</dbReference>
<dbReference type="InterPro" id="IPR023214">
    <property type="entry name" value="HAD_sf"/>
</dbReference>
<dbReference type="GO" id="GO:0000166">
    <property type="term" value="F:nucleotide binding"/>
    <property type="evidence" value="ECO:0007669"/>
    <property type="project" value="UniProtKB-KW"/>
</dbReference>
<dbReference type="GO" id="GO:0005737">
    <property type="term" value="C:cytoplasm"/>
    <property type="evidence" value="ECO:0007669"/>
    <property type="project" value="InterPro"/>
</dbReference>
<dbReference type="InterPro" id="IPR036412">
    <property type="entry name" value="HAD-like_sf"/>
</dbReference>
<keyword evidence="8" id="KW-0546">Nucleotide metabolism</keyword>
<dbReference type="OMA" id="WWTRSHE"/>
<evidence type="ECO:0000256" key="1">
    <source>
        <dbReference type="ARBA" id="ARBA00000815"/>
    </source>
</evidence>
<dbReference type="Proteomes" id="UP000887565">
    <property type="component" value="Unplaced"/>
</dbReference>
<reference evidence="10" key="1">
    <citation type="submission" date="2022-11" db="UniProtKB">
        <authorList>
            <consortium name="WormBaseParasite"/>
        </authorList>
    </citation>
    <scope>IDENTIFICATION</scope>
</reference>
<dbReference type="Gene3D" id="3.40.50.1000">
    <property type="entry name" value="HAD superfamily/HAD-like"/>
    <property type="match status" value="1"/>
</dbReference>
<evidence type="ECO:0000256" key="7">
    <source>
        <dbReference type="ARBA" id="ARBA00022842"/>
    </source>
</evidence>
<evidence type="ECO:0000313" key="10">
    <source>
        <dbReference type="WBParaSite" id="nRc.2.0.1.t28886-RA"/>
    </source>
</evidence>
<dbReference type="GO" id="GO:0008253">
    <property type="term" value="F:5'-nucleotidase activity"/>
    <property type="evidence" value="ECO:0007669"/>
    <property type="project" value="UniProtKB-EC"/>
</dbReference>
<dbReference type="AlphaFoldDB" id="A0A915JRN2"/>
<proteinExistence type="inferred from homology"/>
<dbReference type="Gene3D" id="1.10.150.340">
    <property type="entry name" value="Pyrimidine 5'-nucleotidase (UMPH-1), N-terminal domain"/>
    <property type="match status" value="1"/>
</dbReference>
<comment type="similarity">
    <text evidence="2">Belongs to the pyrimidine 5'-nucleotidase family.</text>
</comment>
<dbReference type="SUPFAM" id="SSF56784">
    <property type="entry name" value="HAD-like"/>
    <property type="match status" value="1"/>
</dbReference>
<dbReference type="InterPro" id="IPR006434">
    <property type="entry name" value="Pyrimidine_nucleotidase_eu"/>
</dbReference>
<evidence type="ECO:0000256" key="6">
    <source>
        <dbReference type="ARBA" id="ARBA00022801"/>
    </source>
</evidence>
<sequence length="90" mass="10761">MVEWWTRSHEELVKDNYNEEKLRNIIRNSKGLILRKGFREFFAILEKYDIPIVIFSGGIGDIIRIILEENLGKLPKNVHIISNWMSYDRQ</sequence>
<evidence type="ECO:0000256" key="3">
    <source>
        <dbReference type="ARBA" id="ARBA00012643"/>
    </source>
</evidence>